<gene>
    <name evidence="1" type="ORF">F6X53_24165</name>
</gene>
<protein>
    <submittedName>
        <fullName evidence="1">Uncharacterized protein</fullName>
    </submittedName>
</protein>
<dbReference type="Proteomes" id="UP000474159">
    <property type="component" value="Unassembled WGS sequence"/>
</dbReference>
<organism evidence="1 2">
    <name type="scientific">Methylobacterium soli</name>
    <dbReference type="NCBI Taxonomy" id="553447"/>
    <lineage>
        <taxon>Bacteria</taxon>
        <taxon>Pseudomonadati</taxon>
        <taxon>Pseudomonadota</taxon>
        <taxon>Alphaproteobacteria</taxon>
        <taxon>Hyphomicrobiales</taxon>
        <taxon>Methylobacteriaceae</taxon>
        <taxon>Methylobacterium</taxon>
    </lineage>
</organism>
<keyword evidence="2" id="KW-1185">Reference proteome</keyword>
<evidence type="ECO:0000313" key="2">
    <source>
        <dbReference type="Proteomes" id="UP000474159"/>
    </source>
</evidence>
<name>A0A6L3SVX4_9HYPH</name>
<dbReference type="EMBL" id="VZZK01000032">
    <property type="protein sequence ID" value="KAB1075929.1"/>
    <property type="molecule type" value="Genomic_DNA"/>
</dbReference>
<dbReference type="AlphaFoldDB" id="A0A6L3SVX4"/>
<evidence type="ECO:0000313" key="1">
    <source>
        <dbReference type="EMBL" id="KAB1075929.1"/>
    </source>
</evidence>
<sequence length="93" mass="10307">MKKSTVIAAPAGSKGVIYLDDGLVYLDDLAFMIVCDEGRSDLDDEPAICWYTGGFDTAQAFVSPSGRVYTKDSTFPNLDKYLEHERLTLDTFN</sequence>
<dbReference type="RefSeq" id="WP_151003109.1">
    <property type="nucleotide sequence ID" value="NZ_BPQY01000086.1"/>
</dbReference>
<comment type="caution">
    <text evidence="1">The sequence shown here is derived from an EMBL/GenBank/DDBJ whole genome shotgun (WGS) entry which is preliminary data.</text>
</comment>
<proteinExistence type="predicted"/>
<accession>A0A6L3SVX4</accession>
<reference evidence="1 2" key="1">
    <citation type="submission" date="2019-09" db="EMBL/GenBank/DDBJ databases">
        <title>YIM 48816 draft genome.</title>
        <authorList>
            <person name="Jiang L."/>
        </authorList>
    </citation>
    <scope>NUCLEOTIDE SEQUENCE [LARGE SCALE GENOMIC DNA]</scope>
    <source>
        <strain evidence="1 2">YIM 48816</strain>
    </source>
</reference>